<name>A0A4Y2EIY4_ARAVE</name>
<proteinExistence type="predicted"/>
<keyword evidence="3" id="KW-1185">Reference proteome</keyword>
<feature type="non-terminal residue" evidence="2">
    <location>
        <position position="59"/>
    </location>
</feature>
<reference evidence="2 3" key="1">
    <citation type="journal article" date="2019" name="Sci. Rep.">
        <title>Orb-weaving spider Araneus ventricosus genome elucidates the spidroin gene catalogue.</title>
        <authorList>
            <person name="Kono N."/>
            <person name="Nakamura H."/>
            <person name="Ohtoshi R."/>
            <person name="Moran D.A.P."/>
            <person name="Shinohara A."/>
            <person name="Yoshida Y."/>
            <person name="Fujiwara M."/>
            <person name="Mori M."/>
            <person name="Tomita M."/>
            <person name="Arakawa K."/>
        </authorList>
    </citation>
    <scope>NUCLEOTIDE SEQUENCE [LARGE SCALE GENOMIC DNA]</scope>
</reference>
<sequence length="59" mass="6588">MTRTTPELAPPSPNIHATPTGAFVRKDNPRRFSVSYRLILFYCSRQLDTDVSGDGSAIY</sequence>
<dbReference type="Proteomes" id="UP000499080">
    <property type="component" value="Unassembled WGS sequence"/>
</dbReference>
<evidence type="ECO:0000313" key="2">
    <source>
        <dbReference type="EMBL" id="GBM27845.1"/>
    </source>
</evidence>
<gene>
    <name evidence="2" type="ORF">AVEN_235802_1</name>
</gene>
<dbReference type="AlphaFoldDB" id="A0A4Y2EIY4"/>
<feature type="region of interest" description="Disordered" evidence="1">
    <location>
        <begin position="1"/>
        <end position="22"/>
    </location>
</feature>
<dbReference type="EMBL" id="BGPR01092614">
    <property type="protein sequence ID" value="GBM27845.1"/>
    <property type="molecule type" value="Genomic_DNA"/>
</dbReference>
<evidence type="ECO:0000256" key="1">
    <source>
        <dbReference type="SAM" id="MobiDB-lite"/>
    </source>
</evidence>
<accession>A0A4Y2EIY4</accession>
<comment type="caution">
    <text evidence="2">The sequence shown here is derived from an EMBL/GenBank/DDBJ whole genome shotgun (WGS) entry which is preliminary data.</text>
</comment>
<organism evidence="2 3">
    <name type="scientific">Araneus ventricosus</name>
    <name type="common">Orbweaver spider</name>
    <name type="synonym">Epeira ventricosa</name>
    <dbReference type="NCBI Taxonomy" id="182803"/>
    <lineage>
        <taxon>Eukaryota</taxon>
        <taxon>Metazoa</taxon>
        <taxon>Ecdysozoa</taxon>
        <taxon>Arthropoda</taxon>
        <taxon>Chelicerata</taxon>
        <taxon>Arachnida</taxon>
        <taxon>Araneae</taxon>
        <taxon>Araneomorphae</taxon>
        <taxon>Entelegynae</taxon>
        <taxon>Araneoidea</taxon>
        <taxon>Araneidae</taxon>
        <taxon>Araneus</taxon>
    </lineage>
</organism>
<evidence type="ECO:0000313" key="3">
    <source>
        <dbReference type="Proteomes" id="UP000499080"/>
    </source>
</evidence>
<protein>
    <submittedName>
        <fullName evidence="2">Uncharacterized protein</fullName>
    </submittedName>
</protein>